<organism evidence="2 3">
    <name type="scientific">Austropuccinia psidii MF-1</name>
    <dbReference type="NCBI Taxonomy" id="1389203"/>
    <lineage>
        <taxon>Eukaryota</taxon>
        <taxon>Fungi</taxon>
        <taxon>Dikarya</taxon>
        <taxon>Basidiomycota</taxon>
        <taxon>Pucciniomycotina</taxon>
        <taxon>Pucciniomycetes</taxon>
        <taxon>Pucciniales</taxon>
        <taxon>Sphaerophragmiaceae</taxon>
        <taxon>Austropuccinia</taxon>
    </lineage>
</organism>
<evidence type="ECO:0000313" key="3">
    <source>
        <dbReference type="Proteomes" id="UP000765509"/>
    </source>
</evidence>
<keyword evidence="3" id="KW-1185">Reference proteome</keyword>
<feature type="compositionally biased region" description="Low complexity" evidence="1">
    <location>
        <begin position="56"/>
        <end position="73"/>
    </location>
</feature>
<feature type="region of interest" description="Disordered" evidence="1">
    <location>
        <begin position="44"/>
        <end position="95"/>
    </location>
</feature>
<accession>A0A9Q3EQT8</accession>
<dbReference type="Proteomes" id="UP000765509">
    <property type="component" value="Unassembled WGS sequence"/>
</dbReference>
<reference evidence="2" key="1">
    <citation type="submission" date="2021-03" db="EMBL/GenBank/DDBJ databases">
        <title>Draft genome sequence of rust myrtle Austropuccinia psidii MF-1, a brazilian biotype.</title>
        <authorList>
            <person name="Quecine M.C."/>
            <person name="Pachon D.M.R."/>
            <person name="Bonatelli M.L."/>
            <person name="Correr F.H."/>
            <person name="Franceschini L.M."/>
            <person name="Leite T.F."/>
            <person name="Margarido G.R.A."/>
            <person name="Almeida C.A."/>
            <person name="Ferrarezi J.A."/>
            <person name="Labate C.A."/>
        </authorList>
    </citation>
    <scope>NUCLEOTIDE SEQUENCE</scope>
    <source>
        <strain evidence="2">MF-1</strain>
    </source>
</reference>
<gene>
    <name evidence="2" type="ORF">O181_066366</name>
</gene>
<evidence type="ECO:0000313" key="2">
    <source>
        <dbReference type="EMBL" id="MBW0526651.1"/>
    </source>
</evidence>
<dbReference type="AlphaFoldDB" id="A0A9Q3EQT8"/>
<dbReference type="EMBL" id="AVOT02032822">
    <property type="protein sequence ID" value="MBW0526651.1"/>
    <property type="molecule type" value="Genomic_DNA"/>
</dbReference>
<evidence type="ECO:0000256" key="1">
    <source>
        <dbReference type="SAM" id="MobiDB-lite"/>
    </source>
</evidence>
<proteinExistence type="predicted"/>
<name>A0A9Q3EQT8_9BASI</name>
<comment type="caution">
    <text evidence="2">The sequence shown here is derived from an EMBL/GenBank/DDBJ whole genome shotgun (WGS) entry which is preliminary data.</text>
</comment>
<protein>
    <submittedName>
        <fullName evidence="2">Uncharacterized protein</fullName>
    </submittedName>
</protein>
<sequence length="114" mass="12732">MFKPFIPDPNVNRQAHFTYESGSLQASSAPKLIGTSISAKKLFPRKEYDNNFDNKSINGNTVKNNSNSSTNINRPFGSNQPDVNSDEINKKENNDLKLTAIFTTPNIKKISVKQ</sequence>